<evidence type="ECO:0000313" key="3">
    <source>
        <dbReference type="Proteomes" id="UP001430954"/>
    </source>
</evidence>
<evidence type="ECO:0000313" key="2">
    <source>
        <dbReference type="EMBL" id="MBZ4040664.1"/>
    </source>
</evidence>
<proteinExistence type="predicted"/>
<reference evidence="2 3" key="1">
    <citation type="submission" date="2021-09" db="EMBL/GenBank/DDBJ databases">
        <title>Lysobacter sp. 13A isolated from the river sediment.</title>
        <authorList>
            <person name="Liu H."/>
            <person name="Li S."/>
            <person name="Mao S."/>
        </authorList>
    </citation>
    <scope>NUCLEOTIDE SEQUENCE [LARGE SCALE GENOMIC DNA]</scope>
    <source>
        <strain evidence="2 3">13A</strain>
    </source>
</reference>
<gene>
    <name evidence="2" type="ORF">K6753_14095</name>
</gene>
<name>A0ABS7T9W3_9GAMM</name>
<keyword evidence="3" id="KW-1185">Reference proteome</keyword>
<dbReference type="RefSeq" id="WP_223677118.1">
    <property type="nucleotide sequence ID" value="NZ_JAINZW010000009.1"/>
</dbReference>
<dbReference type="EMBL" id="JAINZW010000009">
    <property type="protein sequence ID" value="MBZ4040664.1"/>
    <property type="molecule type" value="Genomic_DNA"/>
</dbReference>
<accession>A0ABS7T9W3</accession>
<evidence type="ECO:0000256" key="1">
    <source>
        <dbReference type="SAM" id="SignalP"/>
    </source>
</evidence>
<sequence>MTTAHTSTAARTMLGATLLLALVAPATGLAQRQSKPPAASKKLYCWDEGGRRVCGDALPADAVDNARTEISARSGLPTARMGRAMTPEERVAAEAAARQAAAEAAALEAAKRRDVAMVESYNSEAELRRAFQHRITLMDETVQASEYGIKGLRQSLVSLLRRASQAELSGDKVPKDLATTIRTQHDELMRQQALLVEHKRNRREVEGDLAAALKRYRDMTGGDESGSTGG</sequence>
<comment type="caution">
    <text evidence="2">The sequence shown here is derived from an EMBL/GenBank/DDBJ whole genome shotgun (WGS) entry which is preliminary data.</text>
</comment>
<dbReference type="Proteomes" id="UP001430954">
    <property type="component" value="Unassembled WGS sequence"/>
</dbReference>
<keyword evidence="1" id="KW-0732">Signal</keyword>
<evidence type="ECO:0008006" key="4">
    <source>
        <dbReference type="Google" id="ProtNLM"/>
    </source>
</evidence>
<feature type="chain" id="PRO_5046190123" description="Secreted protein" evidence="1">
    <location>
        <begin position="27"/>
        <end position="230"/>
    </location>
</feature>
<protein>
    <recommendedName>
        <fullName evidence="4">Secreted protein</fullName>
    </recommendedName>
</protein>
<organism evidence="2 3">
    <name type="scientific">Novilysobacter selenitireducens</name>
    <dbReference type="NCBI Taxonomy" id="2872639"/>
    <lineage>
        <taxon>Bacteria</taxon>
        <taxon>Pseudomonadati</taxon>
        <taxon>Pseudomonadota</taxon>
        <taxon>Gammaproteobacteria</taxon>
        <taxon>Lysobacterales</taxon>
        <taxon>Lysobacteraceae</taxon>
        <taxon>Novilysobacter</taxon>
    </lineage>
</organism>
<feature type="signal peptide" evidence="1">
    <location>
        <begin position="1"/>
        <end position="26"/>
    </location>
</feature>